<evidence type="ECO:0000313" key="2">
    <source>
        <dbReference type="Proteomes" id="UP001153678"/>
    </source>
</evidence>
<accession>A0A9W4X9W5</accession>
<keyword evidence="2" id="KW-1185">Reference proteome</keyword>
<dbReference type="EMBL" id="CAMKVN010014815">
    <property type="protein sequence ID" value="CAI2196725.1"/>
    <property type="molecule type" value="Genomic_DNA"/>
</dbReference>
<evidence type="ECO:0000313" key="1">
    <source>
        <dbReference type="EMBL" id="CAI2196725.1"/>
    </source>
</evidence>
<feature type="non-terminal residue" evidence="1">
    <location>
        <position position="1"/>
    </location>
</feature>
<sequence>NIENNTVIEKNSGLIMNITKFSSNLTHIFGTEDGGYSIVVGDYNSKVEETYLPPWTISVYFIPIDGNEHKGPFELYKQTTETVTTLEIKRCNIAYQMFGYSCIIHYITPAGKKFLDIDFVSSGAILNTFEFEAEQLLADSEVVDIETLYYGGFCIIATTQDDNIQGFAYSNNGTFGKTWGLPTTYTYSSEFGVNTDNTVWAIADTNTAYEWTCVISTALTSYTTRPFGGPGGYGSSTVDNTVPEKNAVISTNIKEVTIIYKPVIEPSTGTVSFYQINEKGDDPILKQIVHTNDPNYVTIVGNEMIVKVANFTFNKRNTAYEIIVDNAAVRASEQNLVGIRKGAWIVSTENDGVSDKTSGDKKASVLLTVKGTEKFIKSNKADKAKYVNDMSTEITKVLACEAGRISIPNDRYQYYQNLPDQILLRVDVKESKAPDELRSFNLITALNESIGSKDISLISREDHTNDLESYYGTHQT</sequence>
<comment type="caution">
    <text evidence="1">The sequence shown here is derived from an EMBL/GenBank/DDBJ whole genome shotgun (WGS) entry which is preliminary data.</text>
</comment>
<reference evidence="1" key="1">
    <citation type="submission" date="2022-08" db="EMBL/GenBank/DDBJ databases">
        <authorList>
            <person name="Kallberg Y."/>
            <person name="Tangrot J."/>
            <person name="Rosling A."/>
        </authorList>
    </citation>
    <scope>NUCLEOTIDE SEQUENCE</scope>
    <source>
        <strain evidence="1">Wild A</strain>
    </source>
</reference>
<feature type="non-terminal residue" evidence="1">
    <location>
        <position position="476"/>
    </location>
</feature>
<proteinExistence type="predicted"/>
<organism evidence="1 2">
    <name type="scientific">Funneliformis geosporum</name>
    <dbReference type="NCBI Taxonomy" id="1117311"/>
    <lineage>
        <taxon>Eukaryota</taxon>
        <taxon>Fungi</taxon>
        <taxon>Fungi incertae sedis</taxon>
        <taxon>Mucoromycota</taxon>
        <taxon>Glomeromycotina</taxon>
        <taxon>Glomeromycetes</taxon>
        <taxon>Glomerales</taxon>
        <taxon>Glomeraceae</taxon>
        <taxon>Funneliformis</taxon>
    </lineage>
</organism>
<dbReference type="AlphaFoldDB" id="A0A9W4X9W5"/>
<protein>
    <submittedName>
        <fullName evidence="1">11618_t:CDS:1</fullName>
    </submittedName>
</protein>
<dbReference type="OrthoDB" id="2370838at2759"/>
<name>A0A9W4X9W5_9GLOM</name>
<gene>
    <name evidence="1" type="ORF">FWILDA_LOCUS17722</name>
</gene>
<dbReference type="Proteomes" id="UP001153678">
    <property type="component" value="Unassembled WGS sequence"/>
</dbReference>